<protein>
    <submittedName>
        <fullName evidence="1">Uncharacterized protein</fullName>
    </submittedName>
</protein>
<sequence length="242" mass="28108">MYFIQSKSWIMECVPVGIIITIFTIFMLIMLAFIVFLFIDLIYFNIDLMKIYKSVESEVKDQLNYELESADISNDKDLLQVTNVIEYIIDQLTILHDACLDTNRSQSFENAMICLLNARVQAHMAEMYQNGETLSNEDEMYILAELKAREVKNGNQLYEKKDLRRGIIRAIKDAISYTENGVRICAFMLYDATEQKLILCRMKAAFDVCKAGIKSIEKKETEQNVIDDIQLYHEAYEHCVVL</sequence>
<proteinExistence type="predicted"/>
<evidence type="ECO:0000313" key="1">
    <source>
        <dbReference type="EMBL" id="AAZ68783.1"/>
    </source>
</evidence>
<organism evidence="1 2">
    <name type="scientific">Ehrlichia canis (strain Jake)</name>
    <dbReference type="NCBI Taxonomy" id="269484"/>
    <lineage>
        <taxon>Bacteria</taxon>
        <taxon>Pseudomonadati</taxon>
        <taxon>Pseudomonadota</taxon>
        <taxon>Alphaproteobacteria</taxon>
        <taxon>Rickettsiales</taxon>
        <taxon>Anaplasmataceae</taxon>
        <taxon>Ehrlichia</taxon>
    </lineage>
</organism>
<dbReference type="EMBL" id="CP000107">
    <property type="protein sequence ID" value="AAZ68783.1"/>
    <property type="molecule type" value="Genomic_DNA"/>
</dbReference>
<evidence type="ECO:0000313" key="2">
    <source>
        <dbReference type="Proteomes" id="UP000000435"/>
    </source>
</evidence>
<reference evidence="2" key="1">
    <citation type="journal article" date="2006" name="J. Bacteriol.">
        <title>The genome of the obligately intracellular bacterium Ehrlichia canis reveals themes of complex membrane structure and immune evasion strategies.</title>
        <authorList>
            <person name="Mavromatis K."/>
            <person name="Doyle C.K."/>
            <person name="Lykidis A."/>
            <person name="Ivanova N."/>
            <person name="Francino M.P."/>
            <person name="Chain P."/>
            <person name="Shin M."/>
            <person name="Malfatti S."/>
            <person name="Larimer F."/>
            <person name="Copeland A."/>
            <person name="Detter J.C."/>
            <person name="Land M."/>
            <person name="Richardson P.M."/>
            <person name="Yu X.J."/>
            <person name="Walker D.H."/>
            <person name="McBride J.W."/>
            <person name="Kyrpides N.C."/>
        </authorList>
    </citation>
    <scope>NUCLEOTIDE SEQUENCE [LARGE SCALE GENOMIC DNA]</scope>
    <source>
        <strain evidence="2">Jake</strain>
    </source>
</reference>
<name>A0ACA6AW99_EHRCJ</name>
<keyword evidence="2" id="KW-1185">Reference proteome</keyword>
<accession>A0ACA6AW99</accession>
<gene>
    <name evidence="1" type="ordered locus">Ecaj_0751</name>
</gene>
<dbReference type="Proteomes" id="UP000000435">
    <property type="component" value="Chromosome"/>
</dbReference>